<keyword evidence="3" id="KW-1185">Reference proteome</keyword>
<name>R4STC7_9PSEU</name>
<dbReference type="EMBL" id="CP003410">
    <property type="protein sequence ID" value="AGM06659.1"/>
    <property type="molecule type" value="Genomic_DNA"/>
</dbReference>
<organism evidence="2 3">
    <name type="scientific">Amycolatopsis keratiniphila</name>
    <dbReference type="NCBI Taxonomy" id="129921"/>
    <lineage>
        <taxon>Bacteria</taxon>
        <taxon>Bacillati</taxon>
        <taxon>Actinomycetota</taxon>
        <taxon>Actinomycetes</taxon>
        <taxon>Pseudonocardiales</taxon>
        <taxon>Pseudonocardiaceae</taxon>
        <taxon>Amycolatopsis</taxon>
        <taxon>Amycolatopsis japonica group</taxon>
    </lineage>
</organism>
<feature type="region of interest" description="Disordered" evidence="1">
    <location>
        <begin position="15"/>
        <end position="67"/>
    </location>
</feature>
<feature type="compositionally biased region" description="Low complexity" evidence="1">
    <location>
        <begin position="42"/>
        <end position="59"/>
    </location>
</feature>
<dbReference type="HOGENOM" id="CLU_2802971_0_0_11"/>
<reference evidence="2 3" key="1">
    <citation type="journal article" date="2013" name="BMC Genomics">
        <title>ContigScape: a Cytoscape plugin facilitating microbial genome gap closing.</title>
        <authorList>
            <person name="Tang B."/>
            <person name="Wang Q."/>
            <person name="Yang M."/>
            <person name="Xie F."/>
            <person name="Zhu Y."/>
            <person name="Zhuo Y."/>
            <person name="Wang S."/>
            <person name="Gao H."/>
            <person name="Ding X."/>
            <person name="Zhang L."/>
            <person name="Zhao G."/>
            <person name="Zheng H."/>
        </authorList>
    </citation>
    <scope>NUCLEOTIDE SEQUENCE [LARGE SCALE GENOMIC DNA]</scope>
    <source>
        <strain evidence="2 3">HCCB10007</strain>
    </source>
</reference>
<evidence type="ECO:0000313" key="3">
    <source>
        <dbReference type="Proteomes" id="UP000013968"/>
    </source>
</evidence>
<dbReference type="PATRIC" id="fig|1156913.3.peg.4159"/>
<evidence type="ECO:0000256" key="1">
    <source>
        <dbReference type="SAM" id="MobiDB-lite"/>
    </source>
</evidence>
<dbReference type="KEGG" id="aoi:AORI_4074"/>
<accession>R4STC7</accession>
<sequence length="67" mass="7137">MKIAVVAIVGELENPGRDGHFTVGYRGRADHRGTASPDSVRPRSGSRCSSCARSDPRSPRSARARTG</sequence>
<proteinExistence type="predicted"/>
<gene>
    <name evidence="2" type="ORF">AORI_4074</name>
</gene>
<dbReference type="Proteomes" id="UP000013968">
    <property type="component" value="Chromosome"/>
</dbReference>
<protein>
    <submittedName>
        <fullName evidence="2">Uncharacterized protein</fullName>
    </submittedName>
</protein>
<dbReference type="AlphaFoldDB" id="R4STC7"/>
<evidence type="ECO:0000313" key="2">
    <source>
        <dbReference type="EMBL" id="AGM06659.1"/>
    </source>
</evidence>